<evidence type="ECO:0000313" key="9">
    <source>
        <dbReference type="EMBL" id="SMF86913.1"/>
    </source>
</evidence>
<feature type="transmembrane region" description="Helical" evidence="7">
    <location>
        <begin position="125"/>
        <end position="143"/>
    </location>
</feature>
<dbReference type="Pfam" id="PF00892">
    <property type="entry name" value="EamA"/>
    <property type="match status" value="2"/>
</dbReference>
<dbReference type="STRING" id="1313296.SAMN05661091_3555"/>
<evidence type="ECO:0000256" key="7">
    <source>
        <dbReference type="SAM" id="Phobius"/>
    </source>
</evidence>
<evidence type="ECO:0000259" key="8">
    <source>
        <dbReference type="Pfam" id="PF00892"/>
    </source>
</evidence>
<keyword evidence="4 7" id="KW-0812">Transmembrane</keyword>
<dbReference type="PANTHER" id="PTHR32322">
    <property type="entry name" value="INNER MEMBRANE TRANSPORTER"/>
    <property type="match status" value="1"/>
</dbReference>
<keyword evidence="5 7" id="KW-1133">Transmembrane helix</keyword>
<evidence type="ECO:0000256" key="3">
    <source>
        <dbReference type="ARBA" id="ARBA00022475"/>
    </source>
</evidence>
<sequence>MPVKSKLPAYVAAFINALIIGLSFLFVKIALESANPIDALAHRFTISFVVILIPVLFGLLKLNIRLKDIVSILPLAIFYPTLFFGLQVFGLVSSSSSEAGIILALSPIFTVLLAGFFLKEHTSVWQKYSVLLSVTGVIYIFVMKGTSLDLSNFKGLALLVLSALSMAIYSVLARPLTKKFKPMELTFVMLMIGFIVFNGVSVSKHVWNGSMHEYFQPFTSSAFVLSTLYLGVLSSLVTSLMSNFALSRIEASKMSVFSNLSTLISMLAGILFLQEELGYYHIIGAVMILAGVLGVNFLDPARRKQTGVTKAIPKES</sequence>
<dbReference type="Gene3D" id="1.10.3730.20">
    <property type="match status" value="1"/>
</dbReference>
<keyword evidence="3" id="KW-1003">Cell membrane</keyword>
<dbReference type="InterPro" id="IPR050638">
    <property type="entry name" value="AA-Vitamin_Transporters"/>
</dbReference>
<evidence type="ECO:0000256" key="4">
    <source>
        <dbReference type="ARBA" id="ARBA00022692"/>
    </source>
</evidence>
<feature type="domain" description="EamA" evidence="8">
    <location>
        <begin position="9"/>
        <end position="141"/>
    </location>
</feature>
<dbReference type="SUPFAM" id="SSF103481">
    <property type="entry name" value="Multidrug resistance efflux transporter EmrE"/>
    <property type="match status" value="2"/>
</dbReference>
<proteinExistence type="inferred from homology"/>
<feature type="transmembrane region" description="Helical" evidence="7">
    <location>
        <begin position="39"/>
        <end position="60"/>
    </location>
</feature>
<feature type="transmembrane region" description="Helical" evidence="7">
    <location>
        <begin position="185"/>
        <end position="202"/>
    </location>
</feature>
<feature type="transmembrane region" description="Helical" evidence="7">
    <location>
        <begin position="155"/>
        <end position="173"/>
    </location>
</feature>
<evidence type="ECO:0000256" key="5">
    <source>
        <dbReference type="ARBA" id="ARBA00022989"/>
    </source>
</evidence>
<dbReference type="GO" id="GO:0005886">
    <property type="term" value="C:plasma membrane"/>
    <property type="evidence" value="ECO:0007669"/>
    <property type="project" value="UniProtKB-SubCell"/>
</dbReference>
<evidence type="ECO:0000256" key="6">
    <source>
        <dbReference type="ARBA" id="ARBA00023136"/>
    </source>
</evidence>
<evidence type="ECO:0000313" key="10">
    <source>
        <dbReference type="Proteomes" id="UP000192940"/>
    </source>
</evidence>
<dbReference type="AlphaFoldDB" id="A0A1X7HJD2"/>
<feature type="domain" description="EamA" evidence="8">
    <location>
        <begin position="154"/>
        <end position="296"/>
    </location>
</feature>
<organism evidence="9 10">
    <name type="scientific">Paenibacillus uliginis N3/975</name>
    <dbReference type="NCBI Taxonomy" id="1313296"/>
    <lineage>
        <taxon>Bacteria</taxon>
        <taxon>Bacillati</taxon>
        <taxon>Bacillota</taxon>
        <taxon>Bacilli</taxon>
        <taxon>Bacillales</taxon>
        <taxon>Paenibacillaceae</taxon>
        <taxon>Paenibacillus</taxon>
    </lineage>
</organism>
<name>A0A1X7HJD2_9BACL</name>
<feature type="transmembrane region" description="Helical" evidence="7">
    <location>
        <begin position="256"/>
        <end position="273"/>
    </location>
</feature>
<protein>
    <submittedName>
        <fullName evidence="9">Permease of the drug/metabolite transporter (DMT) superfamily</fullName>
    </submittedName>
</protein>
<comment type="similarity">
    <text evidence="2">Belongs to the EamA transporter family.</text>
</comment>
<accession>A0A1X7HJD2</accession>
<evidence type="ECO:0000256" key="1">
    <source>
        <dbReference type="ARBA" id="ARBA00004651"/>
    </source>
</evidence>
<keyword evidence="10" id="KW-1185">Reference proteome</keyword>
<dbReference type="PANTHER" id="PTHR32322:SF18">
    <property type="entry name" value="S-ADENOSYLMETHIONINE_S-ADENOSYLHOMOCYSTEINE TRANSPORTER"/>
    <property type="match status" value="1"/>
</dbReference>
<dbReference type="Proteomes" id="UP000192940">
    <property type="component" value="Chromosome I"/>
</dbReference>
<gene>
    <name evidence="9" type="ORF">SAMN05661091_3555</name>
</gene>
<keyword evidence="6 7" id="KW-0472">Membrane</keyword>
<feature type="transmembrane region" description="Helical" evidence="7">
    <location>
        <begin position="99"/>
        <end position="118"/>
    </location>
</feature>
<feature type="transmembrane region" description="Helical" evidence="7">
    <location>
        <begin position="72"/>
        <end position="93"/>
    </location>
</feature>
<reference evidence="10" key="1">
    <citation type="submission" date="2017-04" db="EMBL/GenBank/DDBJ databases">
        <authorList>
            <person name="Varghese N."/>
            <person name="Submissions S."/>
        </authorList>
    </citation>
    <scope>NUCLEOTIDE SEQUENCE [LARGE SCALE GENOMIC DNA]</scope>
    <source>
        <strain evidence="10">N3/975</strain>
    </source>
</reference>
<comment type="subcellular location">
    <subcellularLocation>
        <location evidence="1">Cell membrane</location>
        <topology evidence="1">Multi-pass membrane protein</topology>
    </subcellularLocation>
</comment>
<feature type="transmembrane region" description="Helical" evidence="7">
    <location>
        <begin position="7"/>
        <end position="27"/>
    </location>
</feature>
<dbReference type="InterPro" id="IPR000620">
    <property type="entry name" value="EamA_dom"/>
</dbReference>
<dbReference type="EMBL" id="LT840184">
    <property type="protein sequence ID" value="SMF86913.1"/>
    <property type="molecule type" value="Genomic_DNA"/>
</dbReference>
<dbReference type="InterPro" id="IPR037185">
    <property type="entry name" value="EmrE-like"/>
</dbReference>
<feature type="transmembrane region" description="Helical" evidence="7">
    <location>
        <begin position="222"/>
        <end position="244"/>
    </location>
</feature>
<evidence type="ECO:0000256" key="2">
    <source>
        <dbReference type="ARBA" id="ARBA00007362"/>
    </source>
</evidence>
<feature type="transmembrane region" description="Helical" evidence="7">
    <location>
        <begin position="279"/>
        <end position="298"/>
    </location>
</feature>